<dbReference type="GeneID" id="34451957"/>
<evidence type="ECO:0000313" key="1">
    <source>
        <dbReference type="EMBL" id="OGM43634.1"/>
    </source>
</evidence>
<sequence length="179" mass="19345">MAPSSEAAINQLRTVFPKLTEALAIVKQTGSKFAIHTTGHNLNAGFSSAEETTISLDLGREIPGGDVYAWLEEQKLSAIGGRDQQEGSDDDDAAAQQAVDTMSETVHSLAKEKGLLLNFKCMGFATASQRVLGSYGAENIRRMQEAAAKYDPEGFFQKLQYGWLSPAQQPLNVLAPSHE</sequence>
<name>A0A1F7ZW20_9EURO</name>
<dbReference type="RefSeq" id="XP_022387351.1">
    <property type="nucleotide sequence ID" value="XM_022535696.1"/>
</dbReference>
<gene>
    <name evidence="1" type="ORF">ABOM_008567</name>
</gene>
<accession>A0A1F7ZW20</accession>
<keyword evidence="2" id="KW-1185">Reference proteome</keyword>
<protein>
    <submittedName>
        <fullName evidence="1">Uncharacterized protein</fullName>
    </submittedName>
</protein>
<dbReference type="EMBL" id="LYCR01000067">
    <property type="protein sequence ID" value="OGM43634.1"/>
    <property type="molecule type" value="Genomic_DNA"/>
</dbReference>
<dbReference type="AlphaFoldDB" id="A0A1F7ZW20"/>
<reference evidence="1 2" key="1">
    <citation type="journal article" date="2016" name="Genome Biol. Evol.">
        <title>Draft genome sequence of an aflatoxigenic Aspergillus species, A. bombycis.</title>
        <authorList>
            <person name="Moore G.G."/>
            <person name="Mack B.M."/>
            <person name="Beltz S.B."/>
            <person name="Gilbert M.K."/>
        </authorList>
    </citation>
    <scope>NUCLEOTIDE SEQUENCE [LARGE SCALE GENOMIC DNA]</scope>
    <source>
        <strain evidence="2">NRRL 26010</strain>
    </source>
</reference>
<organism evidence="1 2">
    <name type="scientific">Aspergillus bombycis</name>
    <dbReference type="NCBI Taxonomy" id="109264"/>
    <lineage>
        <taxon>Eukaryota</taxon>
        <taxon>Fungi</taxon>
        <taxon>Dikarya</taxon>
        <taxon>Ascomycota</taxon>
        <taxon>Pezizomycotina</taxon>
        <taxon>Eurotiomycetes</taxon>
        <taxon>Eurotiomycetidae</taxon>
        <taxon>Eurotiales</taxon>
        <taxon>Aspergillaceae</taxon>
        <taxon>Aspergillus</taxon>
    </lineage>
</organism>
<evidence type="ECO:0000313" key="2">
    <source>
        <dbReference type="Proteomes" id="UP000179179"/>
    </source>
</evidence>
<dbReference type="OrthoDB" id="4507439at2759"/>
<proteinExistence type="predicted"/>
<dbReference type="Proteomes" id="UP000179179">
    <property type="component" value="Unassembled WGS sequence"/>
</dbReference>
<comment type="caution">
    <text evidence="1">The sequence shown here is derived from an EMBL/GenBank/DDBJ whole genome shotgun (WGS) entry which is preliminary data.</text>
</comment>